<dbReference type="EMBL" id="AHNY02000190">
    <property type="protein sequence ID" value="EMY24514.1"/>
    <property type="molecule type" value="Genomic_DNA"/>
</dbReference>
<dbReference type="AlphaFoldDB" id="N1ULE3"/>
<proteinExistence type="predicted"/>
<evidence type="ECO:0000313" key="3">
    <source>
        <dbReference type="Proteomes" id="UP000012220"/>
    </source>
</evidence>
<gene>
    <name evidence="2" type="ORF">LEP1GSC115_0200</name>
</gene>
<dbReference type="BioCyc" id="LINT1085541:G11IQ-5687-MONOMER"/>
<keyword evidence="1" id="KW-1133">Transmembrane helix</keyword>
<evidence type="ECO:0000256" key="1">
    <source>
        <dbReference type="SAM" id="Phobius"/>
    </source>
</evidence>
<keyword evidence="1" id="KW-0472">Membrane</keyword>
<accession>N1ULE3</accession>
<sequence>MNQIFWRRNISGSKMIWIFMEFFVLNSFCNEQKRESRFFGLILFPIFYFFKKLGSGVLQGFSHVKPLFHQNQDYKIRINFSYFPIFHFCSSEFLFLGIRISRMLTRFVLKEYVCCRKTVKSDFS</sequence>
<protein>
    <submittedName>
        <fullName evidence="2">Uncharacterized protein</fullName>
    </submittedName>
</protein>
<name>N1ULE3_LEPIR</name>
<evidence type="ECO:0000313" key="2">
    <source>
        <dbReference type="EMBL" id="EMY24514.1"/>
    </source>
</evidence>
<dbReference type="Proteomes" id="UP000012220">
    <property type="component" value="Unassembled WGS sequence"/>
</dbReference>
<organism evidence="2 3">
    <name type="scientific">Leptospira interrogans serovar Australis str. 200703203</name>
    <dbReference type="NCBI Taxonomy" id="1085541"/>
    <lineage>
        <taxon>Bacteria</taxon>
        <taxon>Pseudomonadati</taxon>
        <taxon>Spirochaetota</taxon>
        <taxon>Spirochaetia</taxon>
        <taxon>Leptospirales</taxon>
        <taxon>Leptospiraceae</taxon>
        <taxon>Leptospira</taxon>
    </lineage>
</organism>
<keyword evidence="1" id="KW-0812">Transmembrane</keyword>
<feature type="transmembrane region" description="Helical" evidence="1">
    <location>
        <begin position="41"/>
        <end position="61"/>
    </location>
</feature>
<comment type="caution">
    <text evidence="2">The sequence shown here is derived from an EMBL/GenBank/DDBJ whole genome shotgun (WGS) entry which is preliminary data.</text>
</comment>
<reference evidence="2 3" key="1">
    <citation type="submission" date="2013-02" db="EMBL/GenBank/DDBJ databases">
        <authorList>
            <person name="Harkins D.M."/>
            <person name="Durkin A.S."/>
            <person name="Brinkac L.M."/>
            <person name="Haft D.H."/>
            <person name="Selengut J.D."/>
            <person name="Sanka R."/>
            <person name="DePew J."/>
            <person name="Purushe J."/>
            <person name="Picardeau M."/>
            <person name="Werts C."/>
            <person name="Goarant C."/>
            <person name="Vinetz J.M."/>
            <person name="Sutton G.G."/>
            <person name="Nierman W.C."/>
            <person name="Fouts D.E."/>
        </authorList>
    </citation>
    <scope>NUCLEOTIDE SEQUENCE [LARGE SCALE GENOMIC DNA]</scope>
    <source>
        <strain evidence="2 3">200703203</strain>
    </source>
</reference>
<feature type="transmembrane region" description="Helical" evidence="1">
    <location>
        <begin position="81"/>
        <end position="100"/>
    </location>
</feature>